<gene>
    <name evidence="5" type="ORF">ACJMK2_007739</name>
</gene>
<keyword evidence="3" id="KW-0472">Membrane</keyword>
<dbReference type="InterPro" id="IPR002884">
    <property type="entry name" value="P_dom"/>
</dbReference>
<evidence type="ECO:0000256" key="1">
    <source>
        <dbReference type="ARBA" id="ARBA00022670"/>
    </source>
</evidence>
<protein>
    <recommendedName>
        <fullName evidence="4">P/Homo B domain-containing protein</fullName>
    </recommendedName>
</protein>
<dbReference type="Pfam" id="PF01483">
    <property type="entry name" value="P_proprotein"/>
    <property type="match status" value="1"/>
</dbReference>
<keyword evidence="6" id="KW-1185">Reference proteome</keyword>
<evidence type="ECO:0000313" key="6">
    <source>
        <dbReference type="Proteomes" id="UP001634394"/>
    </source>
</evidence>
<feature type="domain" description="P/Homo B" evidence="4">
    <location>
        <begin position="1"/>
        <end position="64"/>
    </location>
</feature>
<evidence type="ECO:0000256" key="2">
    <source>
        <dbReference type="ARBA" id="ARBA00022801"/>
    </source>
</evidence>
<dbReference type="InterPro" id="IPR008979">
    <property type="entry name" value="Galactose-bd-like_sf"/>
</dbReference>
<accession>A0ABD3VMM9</accession>
<proteinExistence type="predicted"/>
<evidence type="ECO:0000259" key="4">
    <source>
        <dbReference type="PROSITE" id="PS51829"/>
    </source>
</evidence>
<evidence type="ECO:0000256" key="3">
    <source>
        <dbReference type="SAM" id="Phobius"/>
    </source>
</evidence>
<name>A0ABD3VMM9_SINWO</name>
<comment type="caution">
    <text evidence="5">The sequence shown here is derived from an EMBL/GenBank/DDBJ whole genome shotgun (WGS) entry which is preliminary data.</text>
</comment>
<keyword evidence="3" id="KW-1133">Transmembrane helix</keyword>
<dbReference type="GO" id="GO:0006508">
    <property type="term" value="P:proteolysis"/>
    <property type="evidence" value="ECO:0007669"/>
    <property type="project" value="UniProtKB-KW"/>
</dbReference>
<keyword evidence="1" id="KW-0645">Protease</keyword>
<dbReference type="EMBL" id="JBJQND010000011">
    <property type="protein sequence ID" value="KAL3861715.1"/>
    <property type="molecule type" value="Genomic_DNA"/>
</dbReference>
<keyword evidence="2" id="KW-0378">Hydrolase</keyword>
<dbReference type="GO" id="GO:0008233">
    <property type="term" value="F:peptidase activity"/>
    <property type="evidence" value="ECO:0007669"/>
    <property type="project" value="UniProtKB-KW"/>
</dbReference>
<feature type="transmembrane region" description="Helical" evidence="3">
    <location>
        <begin position="105"/>
        <end position="126"/>
    </location>
</feature>
<dbReference type="SUPFAM" id="SSF49785">
    <property type="entry name" value="Galactose-binding domain-like"/>
    <property type="match status" value="1"/>
</dbReference>
<evidence type="ECO:0000313" key="5">
    <source>
        <dbReference type="EMBL" id="KAL3861715.1"/>
    </source>
</evidence>
<keyword evidence="3" id="KW-0812">Transmembrane</keyword>
<reference evidence="5 6" key="1">
    <citation type="submission" date="2024-11" db="EMBL/GenBank/DDBJ databases">
        <title>Chromosome-level genome assembly of the freshwater bivalve Anodonta woodiana.</title>
        <authorList>
            <person name="Chen X."/>
        </authorList>
    </citation>
    <scope>NUCLEOTIDE SEQUENCE [LARGE SCALE GENOMIC DNA]</scope>
    <source>
        <strain evidence="5">MN2024</strain>
        <tissue evidence="5">Gills</tissue>
    </source>
</reference>
<dbReference type="PROSITE" id="PS51829">
    <property type="entry name" value="P_HOMO_B"/>
    <property type="match status" value="1"/>
</dbReference>
<dbReference type="AlphaFoldDB" id="A0ABD3VMM9"/>
<organism evidence="5 6">
    <name type="scientific">Sinanodonta woodiana</name>
    <name type="common">Chinese pond mussel</name>
    <name type="synonym">Anodonta woodiana</name>
    <dbReference type="NCBI Taxonomy" id="1069815"/>
    <lineage>
        <taxon>Eukaryota</taxon>
        <taxon>Metazoa</taxon>
        <taxon>Spiralia</taxon>
        <taxon>Lophotrochozoa</taxon>
        <taxon>Mollusca</taxon>
        <taxon>Bivalvia</taxon>
        <taxon>Autobranchia</taxon>
        <taxon>Heteroconchia</taxon>
        <taxon>Palaeoheterodonta</taxon>
        <taxon>Unionida</taxon>
        <taxon>Unionoidea</taxon>
        <taxon>Unionidae</taxon>
        <taxon>Unioninae</taxon>
        <taxon>Sinanodonta</taxon>
    </lineage>
</organism>
<dbReference type="Proteomes" id="UP001634394">
    <property type="component" value="Unassembled WGS sequence"/>
</dbReference>
<sequence>MNQRYLDYNNTGSGTWTFMTVQHWGEAPQGQWTLKMVVAAYSDINVCAGVHAPRVRPVQGITMDMNVSMSHPRRRLLRFPPPHQQLLPLTEGWQKLVSSITSTTAAIAGGVAAGAVLVGIVVAIVIKRSVLSASPVAPAAA</sequence>
<dbReference type="Gene3D" id="2.60.120.260">
    <property type="entry name" value="Galactose-binding domain-like"/>
    <property type="match status" value="1"/>
</dbReference>